<gene>
    <name evidence="2" type="primary">wtpA</name>
    <name evidence="2" type="ORF">HLPR_14160</name>
</gene>
<dbReference type="CDD" id="cd13540">
    <property type="entry name" value="PBP2_ModA_WtpA"/>
    <property type="match status" value="1"/>
</dbReference>
<dbReference type="EMBL" id="AP028654">
    <property type="protein sequence ID" value="BEP29085.1"/>
    <property type="molecule type" value="Genomic_DNA"/>
</dbReference>
<dbReference type="SUPFAM" id="SSF53850">
    <property type="entry name" value="Periplasmic binding protein-like II"/>
    <property type="match status" value="1"/>
</dbReference>
<name>A0AAU9E4Y7_9FIRM</name>
<dbReference type="KEGG" id="hprf:HLPR_14160"/>
<keyword evidence="3" id="KW-1185">Reference proteome</keyword>
<dbReference type="Pfam" id="PF13531">
    <property type="entry name" value="SBP_bac_11"/>
    <property type="match status" value="1"/>
</dbReference>
<dbReference type="PANTHER" id="PTHR30632">
    <property type="entry name" value="MOLYBDATE-BINDING PERIPLASMIC PROTEIN"/>
    <property type="match status" value="1"/>
</dbReference>
<proteinExistence type="inferred from homology"/>
<dbReference type="RefSeq" id="WP_338534753.1">
    <property type="nucleotide sequence ID" value="NZ_AP028654.1"/>
</dbReference>
<reference evidence="2 3" key="1">
    <citation type="submission" date="2023-08" db="EMBL/GenBank/DDBJ databases">
        <title>Helicovermis profunda gen. nov., sp. nov., a novel mesophilic, fermentative bacterium within the Bacillota from a deep-sea hydrothermal vent chimney.</title>
        <authorList>
            <person name="Miyazaki U."/>
            <person name="Mizutani D."/>
            <person name="Hashimoto Y."/>
            <person name="Tame A."/>
            <person name="Sawayama S."/>
            <person name="Miyazaki J."/>
            <person name="Takai K."/>
            <person name="Nakagawa S."/>
        </authorList>
    </citation>
    <scope>NUCLEOTIDE SEQUENCE [LARGE SCALE GENOMIC DNA]</scope>
    <source>
        <strain evidence="2 3">S502</strain>
    </source>
</reference>
<dbReference type="GO" id="GO:0015689">
    <property type="term" value="P:molybdate ion transport"/>
    <property type="evidence" value="ECO:0007669"/>
    <property type="project" value="TreeGrafter"/>
</dbReference>
<dbReference type="Proteomes" id="UP001321786">
    <property type="component" value="Chromosome"/>
</dbReference>
<evidence type="ECO:0000256" key="1">
    <source>
        <dbReference type="ARBA" id="ARBA00009438"/>
    </source>
</evidence>
<dbReference type="GO" id="GO:0030973">
    <property type="term" value="F:molybdate ion binding"/>
    <property type="evidence" value="ECO:0007669"/>
    <property type="project" value="TreeGrafter"/>
</dbReference>
<dbReference type="PANTHER" id="PTHR30632:SF16">
    <property type="entry name" value="MOLYBDATE_TUNGSTATE-BINDING PROTEIN WTPA"/>
    <property type="match status" value="1"/>
</dbReference>
<dbReference type="InterPro" id="IPR050682">
    <property type="entry name" value="ModA/WtpA"/>
</dbReference>
<dbReference type="Gene3D" id="3.40.190.10">
    <property type="entry name" value="Periplasmic binding protein-like II"/>
    <property type="match status" value="2"/>
</dbReference>
<accession>A0AAU9E4Y7</accession>
<comment type="similarity">
    <text evidence="1">Belongs to the bacterial solute-binding protein 1 family. WtpA subfamily.</text>
</comment>
<organism evidence="2 3">
    <name type="scientific">Helicovermis profundi</name>
    <dbReference type="NCBI Taxonomy" id="3065157"/>
    <lineage>
        <taxon>Bacteria</taxon>
        <taxon>Bacillati</taxon>
        <taxon>Bacillota</taxon>
        <taxon>Clostridia</taxon>
        <taxon>Helicovermis</taxon>
    </lineage>
</organism>
<evidence type="ECO:0000313" key="2">
    <source>
        <dbReference type="EMBL" id="BEP29085.1"/>
    </source>
</evidence>
<evidence type="ECO:0000313" key="3">
    <source>
        <dbReference type="Proteomes" id="UP001321786"/>
    </source>
</evidence>
<dbReference type="AlphaFoldDB" id="A0AAU9E4Y7"/>
<sequence>MKILSNKFTNRGFLVLIFLLVLVFNFGCSSSKDLSTVTTNQSKVNKKSTEKIVIYHAGSLSVPLEKMENEFEKKYPNIDVIRTPGGSRTVARKITELGDSVDILFSADYNVINSLVIPEFADFNLLFAKNSMVIMYSTSSKYADEITKDNWYDILTKNDVDFGYSDPFADPCGYRSLLLWQLAENYYKIDGLNDKIKNASKEKNIRPKAVELLSMLETGELDYAFEYESVAKQHQKINPDFKYISLPEEINLSSLKFKEKYNKAVIELNGTEPGTVIERKAEPIIYSLTIPKSTTNKDGAIKFITFLLSEEGQSILIDSGQPVLDKPKVINYKLMPNRLKNIIKE</sequence>
<protein>
    <submittedName>
        <fullName evidence="2">Tungstate ABC transporter substrate-binding protein WtpA</fullName>
    </submittedName>
</protein>
<dbReference type="NCBIfam" id="NF003196">
    <property type="entry name" value="PRK04168.1"/>
    <property type="match status" value="1"/>
</dbReference>